<dbReference type="SUPFAM" id="SSF63829">
    <property type="entry name" value="Calcium-dependent phosphotriesterase"/>
    <property type="match status" value="1"/>
</dbReference>
<feature type="domain" description="Strictosidine synthase conserved region" evidence="4">
    <location>
        <begin position="173"/>
        <end position="253"/>
    </location>
</feature>
<name>A0AAW1CMB6_9HEMI</name>
<dbReference type="InterPro" id="IPR018119">
    <property type="entry name" value="Strictosidine_synth_cons-reg"/>
</dbReference>
<sequence length="403" mass="45561">MSWFMGLTKKCTVTFCQISLIIIIITFSPGLEPDLDFEAYTINVRALEGPLVPNTKLNNAEHLFENELKGPEDFAVFNNELYTSCHGGIIYKVETDKLTAVLKTGKHCAGLFQEHICGRPLGIKFDKLGALYIADAYYGLLKANLSTGEVNTLVSMEQNIEGFPPMIPNSLFIDDDVIYWTDSSTTHHLYDGLYTVLGNTRGRLLKYILSEKRNEVLMRNLNFPNGIILSKDKSFLIISETSSARLLRYYLRGPKAGTADIFIDNLPGFPDNILPFDDNLIVSLIHPLDSSIIFLCKHPLLRKFLARSLHIVQSSFKIFNYFIENQLFDKIIHWIGHFESLEILKPFAKSQSISIILNYNGQILGSLQANDSNISSVSSVIKYKNYYYLGSPMNPYIGRVQIT</sequence>
<accession>A0AAW1CMB6</accession>
<dbReference type="GO" id="GO:0016787">
    <property type="term" value="F:hydrolase activity"/>
    <property type="evidence" value="ECO:0007669"/>
    <property type="project" value="TreeGrafter"/>
</dbReference>
<dbReference type="GO" id="GO:0012505">
    <property type="term" value="C:endomembrane system"/>
    <property type="evidence" value="ECO:0007669"/>
    <property type="project" value="TreeGrafter"/>
</dbReference>
<dbReference type="PANTHER" id="PTHR10426:SF88">
    <property type="entry name" value="ADIPOCYTE PLASMA MEMBRANE-ASSOCIATED PROTEIN HEMOMUCIN-RELATED"/>
    <property type="match status" value="1"/>
</dbReference>
<dbReference type="AlphaFoldDB" id="A0AAW1CMB6"/>
<dbReference type="Gene3D" id="2.120.10.30">
    <property type="entry name" value="TolB, C-terminal domain"/>
    <property type="match status" value="1"/>
</dbReference>
<evidence type="ECO:0000256" key="3">
    <source>
        <dbReference type="ARBA" id="ARBA00023180"/>
    </source>
</evidence>
<evidence type="ECO:0000256" key="2">
    <source>
        <dbReference type="ARBA" id="ARBA00022553"/>
    </source>
</evidence>
<proteinExistence type="inferred from homology"/>
<dbReference type="PANTHER" id="PTHR10426">
    <property type="entry name" value="STRICTOSIDINE SYNTHASE-RELATED"/>
    <property type="match status" value="1"/>
</dbReference>
<keyword evidence="2" id="KW-0597">Phosphoprotein</keyword>
<organism evidence="5 6">
    <name type="scientific">Rhynocoris fuscipes</name>
    <dbReference type="NCBI Taxonomy" id="488301"/>
    <lineage>
        <taxon>Eukaryota</taxon>
        <taxon>Metazoa</taxon>
        <taxon>Ecdysozoa</taxon>
        <taxon>Arthropoda</taxon>
        <taxon>Hexapoda</taxon>
        <taxon>Insecta</taxon>
        <taxon>Pterygota</taxon>
        <taxon>Neoptera</taxon>
        <taxon>Paraneoptera</taxon>
        <taxon>Hemiptera</taxon>
        <taxon>Heteroptera</taxon>
        <taxon>Panheteroptera</taxon>
        <taxon>Cimicomorpha</taxon>
        <taxon>Reduviidae</taxon>
        <taxon>Harpactorinae</taxon>
        <taxon>Harpactorini</taxon>
        <taxon>Rhynocoris</taxon>
    </lineage>
</organism>
<comment type="caution">
    <text evidence="5">The sequence shown here is derived from an EMBL/GenBank/DDBJ whole genome shotgun (WGS) entry which is preliminary data.</text>
</comment>
<evidence type="ECO:0000259" key="4">
    <source>
        <dbReference type="Pfam" id="PF03088"/>
    </source>
</evidence>
<evidence type="ECO:0000313" key="6">
    <source>
        <dbReference type="Proteomes" id="UP001461498"/>
    </source>
</evidence>
<dbReference type="InterPro" id="IPR011042">
    <property type="entry name" value="6-blade_b-propeller_TolB-like"/>
</dbReference>
<comment type="similarity">
    <text evidence="1">Belongs to the strictosidine synthase family.</text>
</comment>
<evidence type="ECO:0000256" key="1">
    <source>
        <dbReference type="ARBA" id="ARBA00009191"/>
    </source>
</evidence>
<protein>
    <recommendedName>
        <fullName evidence="4">Strictosidine synthase conserved region domain-containing protein</fullName>
    </recommendedName>
</protein>
<keyword evidence="6" id="KW-1185">Reference proteome</keyword>
<dbReference type="Proteomes" id="UP001461498">
    <property type="component" value="Unassembled WGS sequence"/>
</dbReference>
<dbReference type="Pfam" id="PF03088">
    <property type="entry name" value="Str_synth"/>
    <property type="match status" value="1"/>
</dbReference>
<dbReference type="EMBL" id="JAPXFL010000014">
    <property type="protein sequence ID" value="KAK9497637.1"/>
    <property type="molecule type" value="Genomic_DNA"/>
</dbReference>
<gene>
    <name evidence="5" type="ORF">O3M35_004328</name>
</gene>
<reference evidence="5 6" key="1">
    <citation type="submission" date="2022-12" db="EMBL/GenBank/DDBJ databases">
        <title>Chromosome-level genome assembly of true bugs.</title>
        <authorList>
            <person name="Ma L."/>
            <person name="Li H."/>
        </authorList>
    </citation>
    <scope>NUCLEOTIDE SEQUENCE [LARGE SCALE GENOMIC DNA]</scope>
    <source>
        <strain evidence="5">Lab_2022b</strain>
    </source>
</reference>
<keyword evidence="3" id="KW-0325">Glycoprotein</keyword>
<dbReference type="Pfam" id="PF20067">
    <property type="entry name" value="SSL_N"/>
    <property type="match status" value="1"/>
</dbReference>
<evidence type="ECO:0000313" key="5">
    <source>
        <dbReference type="EMBL" id="KAK9497637.1"/>
    </source>
</evidence>